<dbReference type="GO" id="GO:0003677">
    <property type="term" value="F:DNA binding"/>
    <property type="evidence" value="ECO:0007669"/>
    <property type="project" value="UniProtKB-KW"/>
</dbReference>
<name>A0A7Y7U745_9BACT</name>
<protein>
    <recommendedName>
        <fullName evidence="5">Integrase</fullName>
    </recommendedName>
</protein>
<sequence length="415" mass="46307">MLTYEHRMTLYLWRRKNRAHPVTDLAPISLRIEIDGFERTEFATGVSATAAQWSAGAKRLSPGPGLSRPERELLQQANNKLAERLLAGERAYALLKAQGHNPSPVEVRHLLKGGAVVSRRLSEVLDLLEGVLLTRGRARSTVLSLRSVRQKLLTYLRKHGGVSFPLASVSLQWLRGWERWLLGAHPPSTTQIYVGVLLQAVKEAAHEGWLPLNPLADYAYQSERDPAEKRHLSPEEVARLQQALSGLALPLYKATFMFLASCYTGLSYVDYCRLAREPALFLVPAADPISGRQVRGILLQRQKTKRSTEQTWTPLLPQATRLLDSHEGPMPDLGPTRVNLSLKKVAGLFALSLPDLKFKDARSTFSQITREQFGLSVAAELARHSEQVASKHYNSASPEEVLRKLHILGAELSYN</sequence>
<keyword evidence="2" id="KW-0233">DNA recombination</keyword>
<keyword evidence="1" id="KW-0238">DNA-binding</keyword>
<evidence type="ECO:0000313" key="3">
    <source>
        <dbReference type="EMBL" id="NVO33466.1"/>
    </source>
</evidence>
<dbReference type="RefSeq" id="WP_176910272.1">
    <property type="nucleotide sequence ID" value="NZ_JABKAU010000073.1"/>
</dbReference>
<evidence type="ECO:0000256" key="1">
    <source>
        <dbReference type="ARBA" id="ARBA00023125"/>
    </source>
</evidence>
<dbReference type="InterPro" id="IPR010998">
    <property type="entry name" value="Integrase_recombinase_N"/>
</dbReference>
<evidence type="ECO:0008006" key="5">
    <source>
        <dbReference type="Google" id="ProtNLM"/>
    </source>
</evidence>
<dbReference type="GO" id="GO:0006310">
    <property type="term" value="P:DNA recombination"/>
    <property type="evidence" value="ECO:0007669"/>
    <property type="project" value="UniProtKB-KW"/>
</dbReference>
<dbReference type="GO" id="GO:0015074">
    <property type="term" value="P:DNA integration"/>
    <property type="evidence" value="ECO:0007669"/>
    <property type="project" value="InterPro"/>
</dbReference>
<accession>A0A7Y7U745</accession>
<proteinExistence type="predicted"/>
<dbReference type="Gene3D" id="1.10.443.10">
    <property type="entry name" value="Intergrase catalytic core"/>
    <property type="match status" value="1"/>
</dbReference>
<dbReference type="Proteomes" id="UP000565521">
    <property type="component" value="Unassembled WGS sequence"/>
</dbReference>
<organism evidence="3 4">
    <name type="scientific">Hymenobacter lapidiphilus</name>
    <dbReference type="NCBI Taxonomy" id="2608003"/>
    <lineage>
        <taxon>Bacteria</taxon>
        <taxon>Pseudomonadati</taxon>
        <taxon>Bacteroidota</taxon>
        <taxon>Cytophagia</taxon>
        <taxon>Cytophagales</taxon>
        <taxon>Hymenobacteraceae</taxon>
        <taxon>Hymenobacter</taxon>
    </lineage>
</organism>
<dbReference type="Gene3D" id="1.10.150.130">
    <property type="match status" value="1"/>
</dbReference>
<comment type="caution">
    <text evidence="3">The sequence shown here is derived from an EMBL/GenBank/DDBJ whole genome shotgun (WGS) entry which is preliminary data.</text>
</comment>
<dbReference type="EMBL" id="JABKAU010000073">
    <property type="protein sequence ID" value="NVO33466.1"/>
    <property type="molecule type" value="Genomic_DNA"/>
</dbReference>
<dbReference type="InterPro" id="IPR013762">
    <property type="entry name" value="Integrase-like_cat_sf"/>
</dbReference>
<reference evidence="3 4" key="1">
    <citation type="submission" date="2020-05" db="EMBL/GenBank/DDBJ databases">
        <title>Hymenobacter terrestris sp. nov. and Hymenobacter lapidiphilus sp. nov., isolated from regoliths in Antarctica.</title>
        <authorList>
            <person name="Sedlacek I."/>
            <person name="Pantucek R."/>
            <person name="Zeman M."/>
            <person name="Holochova P."/>
            <person name="Kralova S."/>
            <person name="Stankova E."/>
            <person name="Sedo O."/>
            <person name="Micenkova L."/>
            <person name="Svec P."/>
            <person name="Gupta V."/>
            <person name="Sood U."/>
            <person name="Korpole U.S."/>
            <person name="Lal R."/>
        </authorList>
    </citation>
    <scope>NUCLEOTIDE SEQUENCE [LARGE SCALE GENOMIC DNA]</scope>
    <source>
        <strain evidence="3 4">P5342</strain>
    </source>
</reference>
<evidence type="ECO:0000256" key="2">
    <source>
        <dbReference type="ARBA" id="ARBA00023172"/>
    </source>
</evidence>
<dbReference type="SUPFAM" id="SSF56349">
    <property type="entry name" value="DNA breaking-rejoining enzymes"/>
    <property type="match status" value="1"/>
</dbReference>
<evidence type="ECO:0000313" key="4">
    <source>
        <dbReference type="Proteomes" id="UP000565521"/>
    </source>
</evidence>
<keyword evidence="4" id="KW-1185">Reference proteome</keyword>
<dbReference type="AlphaFoldDB" id="A0A7Y7U745"/>
<gene>
    <name evidence="3" type="ORF">HW554_19860</name>
</gene>
<dbReference type="InterPro" id="IPR011010">
    <property type="entry name" value="DNA_brk_join_enz"/>
</dbReference>